<feature type="compositionally biased region" description="Low complexity" evidence="1">
    <location>
        <begin position="559"/>
        <end position="584"/>
    </location>
</feature>
<dbReference type="AlphaFoldDB" id="A0A5K4EZ59"/>
<dbReference type="Gene3D" id="2.30.42.10">
    <property type="match status" value="1"/>
</dbReference>
<evidence type="ECO:0000313" key="5">
    <source>
        <dbReference type="WBParaSite" id="Smp_212300.2"/>
    </source>
</evidence>
<keyword evidence="4" id="KW-1185">Reference proteome</keyword>
<evidence type="ECO:0000313" key="4">
    <source>
        <dbReference type="Proteomes" id="UP000008854"/>
    </source>
</evidence>
<dbReference type="PROSITE" id="PS50238">
    <property type="entry name" value="RHOGAP"/>
    <property type="match status" value="1"/>
</dbReference>
<dbReference type="CDD" id="cd00136">
    <property type="entry name" value="PDZ_canonical"/>
    <property type="match status" value="1"/>
</dbReference>
<feature type="compositionally biased region" description="Low complexity" evidence="1">
    <location>
        <begin position="1867"/>
        <end position="1882"/>
    </location>
</feature>
<dbReference type="InterPro" id="IPR036034">
    <property type="entry name" value="PDZ_sf"/>
</dbReference>
<dbReference type="InterPro" id="IPR008936">
    <property type="entry name" value="Rho_GTPase_activation_prot"/>
</dbReference>
<dbReference type="Gene3D" id="1.10.555.10">
    <property type="entry name" value="Rho GTPase activation protein"/>
    <property type="match status" value="1"/>
</dbReference>
<feature type="compositionally biased region" description="Low complexity" evidence="1">
    <location>
        <begin position="1217"/>
        <end position="1238"/>
    </location>
</feature>
<dbReference type="SMART" id="SM00228">
    <property type="entry name" value="PDZ"/>
    <property type="match status" value="1"/>
</dbReference>
<sequence>MKWILKGQMAYKPIFGHLYHGTTSPDVAPLRRKPYESTALVTKVARGSSAEASGLRIGDRIVAINQKPVKSMTFLEVSNFLRSGSDRNIQLTLLHKSLVPNQPITDTMCELSPLKILTSSNIANGIQNMSLKDSNSAFLYTTNASNTTTITTDVYKDEMNNSPDCTSSVVSNSQLNKPIPKPRTTTTNTTTATTANTGNSNNCKELLNSQEIKNLDKLSNNLLHPVLSQFQESEFDNSSTNNLLSDDFLSTSEARKENSCPPDSIQLMNNSPTGTDKTPTKIKSIDHNLNTFESSKKSGYDSVRIIRKHTIDPSYTEDVNTDTLPVRFIRKRAYASTRHPGRYDQVKTITSMNITSTDNTITTSNTTESQPVSVTLSKNVHTSPCQLLPAVNASQKNSINNYQYNTEPKIIHLPRRRSSTNSGSVNQGLHSKHQMNVSSFTRDDNNDDEHDYLLDKQPFQTGTVNIGLLGKDVSNVYGANISYSSPKEDSSMPCRETYTNKSNYISVGTSHRSSKTSLLSSRLWASFDQDQNESVSDLWTRAGEMYHILEQESQRLANKKTITTTNTTSMSTTTTTTSSSNSSSRKSKTHRHPGIWDNYQQMNSLSDGNDKNTVKNLEFSSQLPYYSSPIPNCHKDMSTKAAHYNSHCSESSRDHTNVNSTKKRLQFRSLCSGLRSHRSESNILCDMSGSFLSRQCFCKILTIGGSDNKSYSWKPYYMRVSGAEVKFIKASWAFHGTGRTAKTSKHKNDIIYPRNNSLGSLRDNLRDTSQGTLDTSKSHDDLNDDSMTYYYPVYNTDIDYSNNMMNVNKSFNCNASCLILPIPGLIWCSEQLPANFPNWLPLGCNSNHHNSSNSTQTLTSRIASNNNNSTSGINPDWMDPHVSGLSQQILSDFNDYYKLNTVDFQNTTTTTTNNNNVNMNDEVSSRSKFRCYRFAHLTAGVELLFVFPDENAAMTCLKMCQLSGGRDYDCIVEQLGRCDHRNASTLTTHRKKSSSNPYELFFLKLPSSSLSEIPMKLNQGLPHNFTIKGSKYRVPPLANNDDDDDVNNEYTGDNNTDDFDQSMHRDVFIQPRITNLINTDSPYINTTYGPYSLMKDKRRPHRRYVIHQSSIGSDYSNAIVDGEDVNSIKNNKSDVTNKFRTRTREKIDLDGIRSDNTETMTNDISINNSNGNQTTSDVTTSNINSNVDDKSHPISLIRTNKILRGFKQWLQRPVGVNNNNNNSNHNNASSTSNSTSTNCPSVGSINFSTANNPTNTMNNVVNSTTGYFSGSCGGTANSSVNYHNVNSNNNCDISSTVDVSHLESPNNEHKFSSLMTVVDPPNMTDLDSPGPVFGAPLESQLESPDYPCVPVLLQAIVVALEIHGLSLPGLYRKPGRHRTIAQFISSVNLHPEDIDLMFSLDAWREPNALCGLFKHFLRRLPVGLFSLSSWEPLFCLVPEIGNSSDMKQLAYLLLSIRVQLKKMAFDAFGIPIINAMPVDVQNNSPTNGSIECQFSGVNSISDHLFKPSISPPISPQTIVVPSNTSQLQLKEEFGLTKISNLNEKEFNISKQSFRVWRWATLCFIMNHITRVVAHEQHNAVTYQCIAICFGPVFFGNSSKLPKLNEVLEHLFRHWKWLIDGLPMITKSPNTNIDFSTINEPTLIDAITYLTTINTTDKSKQQKKPILQNHHNNNHIQRLDLTPEPRNNDTLLSSSSICSSTRRKSADVILSQQSSTSSCEQEQQLIIDYDLTVKKFDNEDELNKEVIEQIHSLWLRALDKMNNQSHRDSQMKEKSSNHKKTTNHSNTTVALHRTVSAIPKKSTERHGQKGVRRLTVGVANFMPHSSSTLDYYDCISPPSSSSQLLYTKTKEEDTLLTQLNNVKNISNLSSSLSSPPSSSLSSTSPPPPPPTTRCDLMIVRRPVIPVTTSHTTTTIS</sequence>
<feature type="compositionally biased region" description="Polar residues" evidence="1">
    <location>
        <begin position="419"/>
        <end position="440"/>
    </location>
</feature>
<feature type="region of interest" description="Disordered" evidence="1">
    <location>
        <begin position="557"/>
        <end position="613"/>
    </location>
</feature>
<feature type="compositionally biased region" description="Polar residues" evidence="1">
    <location>
        <begin position="598"/>
        <end position="607"/>
    </location>
</feature>
<dbReference type="SMART" id="SM00324">
    <property type="entry name" value="RhoGAP"/>
    <property type="match status" value="1"/>
</dbReference>
<accession>A0A5K4EZ59</accession>
<feature type="region of interest" description="Disordered" evidence="1">
    <location>
        <begin position="1215"/>
        <end position="1239"/>
    </location>
</feature>
<evidence type="ECO:0000256" key="1">
    <source>
        <dbReference type="SAM" id="MobiDB-lite"/>
    </source>
</evidence>
<dbReference type="STRING" id="6183.A0A5K4EZ59"/>
<reference evidence="4" key="1">
    <citation type="journal article" date="2012" name="PLoS Negl. Trop. Dis.">
        <title>A systematically improved high quality genome and transcriptome of the human blood fluke Schistosoma mansoni.</title>
        <authorList>
            <person name="Protasio A.V."/>
            <person name="Tsai I.J."/>
            <person name="Babbage A."/>
            <person name="Nichol S."/>
            <person name="Hunt M."/>
            <person name="Aslett M.A."/>
            <person name="De Silva N."/>
            <person name="Velarde G.S."/>
            <person name="Anderson T.J."/>
            <person name="Clark R.C."/>
            <person name="Davidson C."/>
            <person name="Dillon G.P."/>
            <person name="Holroyd N.E."/>
            <person name="LoVerde P.T."/>
            <person name="Lloyd C."/>
            <person name="McQuillan J."/>
            <person name="Oliveira G."/>
            <person name="Otto T.D."/>
            <person name="Parker-Manuel S.J."/>
            <person name="Quail M.A."/>
            <person name="Wilson R.A."/>
            <person name="Zerlotini A."/>
            <person name="Dunne D.W."/>
            <person name="Berriman M."/>
        </authorList>
    </citation>
    <scope>NUCLEOTIDE SEQUENCE [LARGE SCALE GENOMIC DNA]</scope>
    <source>
        <strain evidence="4">Puerto Rican</strain>
    </source>
</reference>
<evidence type="ECO:0000259" key="2">
    <source>
        <dbReference type="PROSITE" id="PS50106"/>
    </source>
</evidence>
<dbReference type="SUPFAM" id="SSF50156">
    <property type="entry name" value="PDZ domain-like"/>
    <property type="match status" value="1"/>
</dbReference>
<feature type="region of interest" description="Disordered" evidence="1">
    <location>
        <begin position="1762"/>
        <end position="1786"/>
    </location>
</feature>
<organism evidence="4 5">
    <name type="scientific">Schistosoma mansoni</name>
    <name type="common">Blood fluke</name>
    <dbReference type="NCBI Taxonomy" id="6183"/>
    <lineage>
        <taxon>Eukaryota</taxon>
        <taxon>Metazoa</taxon>
        <taxon>Spiralia</taxon>
        <taxon>Lophotrochozoa</taxon>
        <taxon>Platyhelminthes</taxon>
        <taxon>Trematoda</taxon>
        <taxon>Digenea</taxon>
        <taxon>Strigeidida</taxon>
        <taxon>Schistosomatoidea</taxon>
        <taxon>Schistosomatidae</taxon>
        <taxon>Schistosoma</taxon>
    </lineage>
</organism>
<feature type="compositionally biased region" description="Basic and acidic residues" evidence="1">
    <location>
        <begin position="1764"/>
        <end position="1775"/>
    </location>
</feature>
<dbReference type="PROSITE" id="PS50106">
    <property type="entry name" value="PDZ"/>
    <property type="match status" value="1"/>
</dbReference>
<feature type="region of interest" description="Disordered" evidence="1">
    <location>
        <begin position="850"/>
        <end position="875"/>
    </location>
</feature>
<dbReference type="Pfam" id="PF00595">
    <property type="entry name" value="PDZ"/>
    <property type="match status" value="1"/>
</dbReference>
<protein>
    <submittedName>
        <fullName evidence="5">PDZ domain-containing protein</fullName>
    </submittedName>
</protein>
<dbReference type="InterPro" id="IPR000198">
    <property type="entry name" value="RhoGAP_dom"/>
</dbReference>
<name>A0A5K4EZ59_SCHMA</name>
<dbReference type="ExpressionAtlas" id="A0A5K4EZ59">
    <property type="expression patterns" value="baseline and differential"/>
</dbReference>
<feature type="compositionally biased region" description="Low complexity" evidence="1">
    <location>
        <begin position="184"/>
        <end position="197"/>
    </location>
</feature>
<feature type="compositionally biased region" description="Polar residues" evidence="1">
    <location>
        <begin position="161"/>
        <end position="176"/>
    </location>
</feature>
<feature type="region of interest" description="Disordered" evidence="1">
    <location>
        <begin position="161"/>
        <end position="201"/>
    </location>
</feature>
<feature type="region of interest" description="Disordered" evidence="1">
    <location>
        <begin position="1866"/>
        <end position="1893"/>
    </location>
</feature>
<dbReference type="PANTHER" id="PTHR42264:SF6">
    <property type="entry name" value="TRANSMEMBRANE PROTEIN"/>
    <property type="match status" value="1"/>
</dbReference>
<feature type="domain" description="Rho-GAP" evidence="3">
    <location>
        <begin position="1335"/>
        <end position="1618"/>
    </location>
</feature>
<feature type="region of interest" description="Disordered" evidence="1">
    <location>
        <begin position="254"/>
        <end position="279"/>
    </location>
</feature>
<dbReference type="InParanoid" id="A0A5K4EZ59"/>
<dbReference type="GO" id="GO:0007165">
    <property type="term" value="P:signal transduction"/>
    <property type="evidence" value="ECO:0007669"/>
    <property type="project" value="InterPro"/>
</dbReference>
<dbReference type="InterPro" id="IPR001478">
    <property type="entry name" value="PDZ"/>
</dbReference>
<reference evidence="5" key="2">
    <citation type="submission" date="2019-11" db="UniProtKB">
        <authorList>
            <consortium name="WormBaseParasite"/>
        </authorList>
    </citation>
    <scope>IDENTIFICATION</scope>
    <source>
        <strain evidence="5">Puerto Rican</strain>
    </source>
</reference>
<feature type="region of interest" description="Disordered" evidence="1">
    <location>
        <begin position="1160"/>
        <end position="1186"/>
    </location>
</feature>
<dbReference type="Pfam" id="PF00620">
    <property type="entry name" value="RhoGAP"/>
    <property type="match status" value="1"/>
</dbReference>
<dbReference type="WBParaSite" id="Smp_212300.2">
    <property type="protein sequence ID" value="Smp_212300.2"/>
    <property type="gene ID" value="Smp_212300"/>
</dbReference>
<dbReference type="Proteomes" id="UP000008854">
    <property type="component" value="Unassembled WGS sequence"/>
</dbReference>
<proteinExistence type="predicted"/>
<feature type="compositionally biased region" description="Polar residues" evidence="1">
    <location>
        <begin position="266"/>
        <end position="277"/>
    </location>
</feature>
<dbReference type="SUPFAM" id="SSF48350">
    <property type="entry name" value="GTPase activation domain, GAP"/>
    <property type="match status" value="1"/>
</dbReference>
<dbReference type="PANTHER" id="PTHR42264">
    <property type="entry name" value="EPHRIN_REC_LIKE DOMAIN-CONTAINING PROTEIN"/>
    <property type="match status" value="1"/>
</dbReference>
<feature type="compositionally biased region" description="Polar residues" evidence="1">
    <location>
        <begin position="855"/>
        <end position="873"/>
    </location>
</feature>
<feature type="domain" description="PDZ" evidence="2">
    <location>
        <begin position="40"/>
        <end position="83"/>
    </location>
</feature>
<feature type="region of interest" description="Disordered" evidence="1">
    <location>
        <begin position="416"/>
        <end position="440"/>
    </location>
</feature>
<evidence type="ECO:0000259" key="3">
    <source>
        <dbReference type="PROSITE" id="PS50238"/>
    </source>
</evidence>